<dbReference type="PROSITE" id="PS50113">
    <property type="entry name" value="PAC"/>
    <property type="match status" value="1"/>
</dbReference>
<protein>
    <recommendedName>
        <fullName evidence="2">histidine kinase</fullName>
        <ecNumber evidence="2">2.7.13.3</ecNumber>
    </recommendedName>
</protein>
<dbReference type="PANTHER" id="PTHR45339:SF1">
    <property type="entry name" value="HYBRID SIGNAL TRANSDUCTION HISTIDINE KINASE J"/>
    <property type="match status" value="1"/>
</dbReference>
<name>A0A6P1ZL53_9BACT</name>
<dbReference type="SMART" id="SM00448">
    <property type="entry name" value="REC"/>
    <property type="match status" value="2"/>
</dbReference>
<accession>A0A6P1ZL53</accession>
<feature type="domain" description="Response regulatory" evidence="7">
    <location>
        <begin position="542"/>
        <end position="660"/>
    </location>
</feature>
<dbReference type="Gene3D" id="3.40.50.2300">
    <property type="match status" value="2"/>
</dbReference>
<dbReference type="SUPFAM" id="SSF52172">
    <property type="entry name" value="CheY-like"/>
    <property type="match status" value="2"/>
</dbReference>
<dbReference type="NCBIfam" id="TIGR00229">
    <property type="entry name" value="sensory_box"/>
    <property type="match status" value="1"/>
</dbReference>
<dbReference type="CDD" id="cd00156">
    <property type="entry name" value="REC"/>
    <property type="match status" value="1"/>
</dbReference>
<keyword evidence="4" id="KW-0902">Two-component regulatory system</keyword>
<evidence type="ECO:0000259" key="7">
    <source>
        <dbReference type="PROSITE" id="PS50110"/>
    </source>
</evidence>
<dbReference type="Pfam" id="PF00072">
    <property type="entry name" value="Response_reg"/>
    <property type="match status" value="2"/>
</dbReference>
<keyword evidence="13" id="KW-1185">Reference proteome</keyword>
<dbReference type="GO" id="GO:0000155">
    <property type="term" value="F:phosphorelay sensor kinase activity"/>
    <property type="evidence" value="ECO:0007669"/>
    <property type="project" value="InterPro"/>
</dbReference>
<dbReference type="InterPro" id="IPR013656">
    <property type="entry name" value="PAS_4"/>
</dbReference>
<dbReference type="SMART" id="SM00388">
    <property type="entry name" value="HisKA"/>
    <property type="match status" value="1"/>
</dbReference>
<dbReference type="CDD" id="cd00130">
    <property type="entry name" value="PAS"/>
    <property type="match status" value="1"/>
</dbReference>
<dbReference type="InterPro" id="IPR000700">
    <property type="entry name" value="PAS-assoc_C"/>
</dbReference>
<dbReference type="InterPro" id="IPR003594">
    <property type="entry name" value="HATPase_dom"/>
</dbReference>
<dbReference type="PRINTS" id="PR00344">
    <property type="entry name" value="BCTRLSENSOR"/>
</dbReference>
<dbReference type="SUPFAM" id="SSF55874">
    <property type="entry name" value="ATPase domain of HSP90 chaperone/DNA topoisomerase II/histidine kinase"/>
    <property type="match status" value="1"/>
</dbReference>
<dbReference type="InterPro" id="IPR003661">
    <property type="entry name" value="HisK_dim/P_dom"/>
</dbReference>
<dbReference type="InterPro" id="IPR004358">
    <property type="entry name" value="Sig_transdc_His_kin-like_C"/>
</dbReference>
<dbReference type="PROSITE" id="PS50112">
    <property type="entry name" value="PAS"/>
    <property type="match status" value="1"/>
</dbReference>
<dbReference type="EMBL" id="QMIF01000002">
    <property type="protein sequence ID" value="TVM35824.1"/>
    <property type="molecule type" value="Genomic_DNA"/>
</dbReference>
<evidence type="ECO:0000259" key="9">
    <source>
        <dbReference type="PROSITE" id="PS50113"/>
    </source>
</evidence>
<evidence type="ECO:0000313" key="11">
    <source>
        <dbReference type="EMBL" id="TVM35824.1"/>
    </source>
</evidence>
<sequence length="665" mass="75269">MLIDVLSDFYPDKDTLTVLIVEDSEVQRMAIRYVLERDTGTKYELIETAYGEKAVELYHEHDIDCVILDYLLPDFDGLEFMNRVRLKDGFIERPIIFITAEGDRAIVAQAMEMGATDYIDKHRYEKDNLLSRRVQEAIEKKRYEHIRRESDVFLRSLVNTIPLPLYYKNRDLKFVMCNDAFVRFCGRKREEILGKTAREIFPGAYAGEYEVHDKKVLETQESQQYEMPLMNGSGILREVVIQKAVYRDTRGTVKGIMGVFTDVTDMKRSRDELLKSKVEAEFANKSKTQFLANMSHEIRTPLNGVIGMLKLLRSTPVNAEQHEYLDVAVSSAEGLLDVVDDVIDVTSIESGKIVLQPVEFDLNNLVRTVMDSFSGNENIEYLDLSYEIEKGTPQIINTDEGALRQILFNLVGNAVKYTRRGSIRLYVHPILHGSGGPRILFSVADTGPGIDEDSLRYIFQAYFQVGSKVDEQNYRRHIKGTGLGLSIVKRLVQMLGGTIAVETEPGAGTTMHFCIPIELSDGTAAKPRVKEPEEAKSVGSLHILVAEDNTVNQLVLCRTLEKLGHRPAVAADGFEVLEQMRDKVFDLVLMDIQMPEMDGIEATRRIRAGGGNWNRKIPIVAVTAHAMKGDRERLLGQGMDDYMAKPVDIENLQEVLERVMLKEKG</sequence>
<dbReference type="SMART" id="SM00387">
    <property type="entry name" value="HATPase_c"/>
    <property type="match status" value="1"/>
</dbReference>
<evidence type="ECO:0000256" key="4">
    <source>
        <dbReference type="ARBA" id="ARBA00023012"/>
    </source>
</evidence>
<proteinExistence type="predicted"/>
<dbReference type="InterPro" id="IPR005467">
    <property type="entry name" value="His_kinase_dom"/>
</dbReference>
<feature type="domain" description="Histidine kinase" evidence="6">
    <location>
        <begin position="293"/>
        <end position="519"/>
    </location>
</feature>
<organism evidence="11 12">
    <name type="scientific">Oceanidesulfovibrio marinus</name>
    <dbReference type="NCBI Taxonomy" id="370038"/>
    <lineage>
        <taxon>Bacteria</taxon>
        <taxon>Pseudomonadati</taxon>
        <taxon>Thermodesulfobacteriota</taxon>
        <taxon>Desulfovibrionia</taxon>
        <taxon>Desulfovibrionales</taxon>
        <taxon>Desulfovibrionaceae</taxon>
        <taxon>Oceanidesulfovibrio</taxon>
    </lineage>
</organism>
<evidence type="ECO:0000256" key="2">
    <source>
        <dbReference type="ARBA" id="ARBA00012438"/>
    </source>
</evidence>
<dbReference type="InterPro" id="IPR036890">
    <property type="entry name" value="HATPase_C_sf"/>
</dbReference>
<gene>
    <name evidence="11" type="ORF">DQK91_03960</name>
    <name evidence="10" type="ORF">E8L03_14480</name>
</gene>
<evidence type="ECO:0000256" key="5">
    <source>
        <dbReference type="PROSITE-ProRule" id="PRU00169"/>
    </source>
</evidence>
<dbReference type="Pfam" id="PF00512">
    <property type="entry name" value="HisKA"/>
    <property type="match status" value="1"/>
</dbReference>
<dbReference type="PROSITE" id="PS50110">
    <property type="entry name" value="RESPONSE_REGULATORY"/>
    <property type="match status" value="2"/>
</dbReference>
<evidence type="ECO:0000313" key="10">
    <source>
        <dbReference type="EMBL" id="QJT10059.1"/>
    </source>
</evidence>
<evidence type="ECO:0000256" key="3">
    <source>
        <dbReference type="ARBA" id="ARBA00022553"/>
    </source>
</evidence>
<evidence type="ECO:0000259" key="6">
    <source>
        <dbReference type="PROSITE" id="PS50109"/>
    </source>
</evidence>
<keyword evidence="3 5" id="KW-0597">Phosphoprotein</keyword>
<dbReference type="InterPro" id="IPR035965">
    <property type="entry name" value="PAS-like_dom_sf"/>
</dbReference>
<dbReference type="PROSITE" id="PS50109">
    <property type="entry name" value="HIS_KIN"/>
    <property type="match status" value="1"/>
</dbReference>
<dbReference type="Pfam" id="PF02518">
    <property type="entry name" value="HATPase_c"/>
    <property type="match status" value="1"/>
</dbReference>
<reference evidence="10 13" key="2">
    <citation type="submission" date="2019-04" db="EMBL/GenBank/DDBJ databases">
        <title>Isolation and culture of sulfate reducing bacteria from the cold seep of the South China Sea.</title>
        <authorList>
            <person name="Sun C."/>
            <person name="Liu R."/>
        </authorList>
    </citation>
    <scope>NUCLEOTIDE SEQUENCE [LARGE SCALE GENOMIC DNA]</scope>
    <source>
        <strain evidence="10 13">CS1</strain>
    </source>
</reference>
<dbReference type="CDD" id="cd16922">
    <property type="entry name" value="HATPase_EvgS-ArcB-TorS-like"/>
    <property type="match status" value="1"/>
</dbReference>
<dbReference type="RefSeq" id="WP_144234159.1">
    <property type="nucleotide sequence ID" value="NZ_CP039543.1"/>
</dbReference>
<dbReference type="SUPFAM" id="SSF47384">
    <property type="entry name" value="Homodimeric domain of signal transducing histidine kinase"/>
    <property type="match status" value="1"/>
</dbReference>
<dbReference type="InterPro" id="IPR011006">
    <property type="entry name" value="CheY-like_superfamily"/>
</dbReference>
<feature type="domain" description="Response regulatory" evidence="7">
    <location>
        <begin position="17"/>
        <end position="136"/>
    </location>
</feature>
<reference evidence="11 12" key="1">
    <citation type="submission" date="2018-06" db="EMBL/GenBank/DDBJ databases">
        <title>Complete genome of Desulfovibrio marinus P48SEP.</title>
        <authorList>
            <person name="Crispim J.S."/>
            <person name="Vidigal P.M.P."/>
            <person name="Silva L.C.F."/>
            <person name="Araujo L.C."/>
            <person name="Laguardia C.N."/>
            <person name="Dias R.S."/>
            <person name="Sousa M.P."/>
            <person name="Paula S.O."/>
            <person name="Silva C."/>
        </authorList>
    </citation>
    <scope>NUCLEOTIDE SEQUENCE [LARGE SCALE GENOMIC DNA]</scope>
    <source>
        <strain evidence="11 12">P48SEP</strain>
    </source>
</reference>
<feature type="modified residue" description="4-aspartylphosphate" evidence="5">
    <location>
        <position position="69"/>
    </location>
</feature>
<comment type="catalytic activity">
    <reaction evidence="1">
        <text>ATP + protein L-histidine = ADP + protein N-phospho-L-histidine.</text>
        <dbReference type="EC" id="2.7.13.3"/>
    </reaction>
</comment>
<feature type="domain" description="PAS" evidence="8">
    <location>
        <begin position="150"/>
        <end position="196"/>
    </location>
</feature>
<dbReference type="Gene3D" id="1.10.287.130">
    <property type="match status" value="1"/>
</dbReference>
<evidence type="ECO:0000313" key="12">
    <source>
        <dbReference type="Proteomes" id="UP000434052"/>
    </source>
</evidence>
<dbReference type="EC" id="2.7.13.3" evidence="2"/>
<dbReference type="CDD" id="cd17546">
    <property type="entry name" value="REC_hyHK_CKI1_RcsC-like"/>
    <property type="match status" value="1"/>
</dbReference>
<dbReference type="PANTHER" id="PTHR45339">
    <property type="entry name" value="HYBRID SIGNAL TRANSDUCTION HISTIDINE KINASE J"/>
    <property type="match status" value="1"/>
</dbReference>
<dbReference type="EMBL" id="CP039543">
    <property type="protein sequence ID" value="QJT10059.1"/>
    <property type="molecule type" value="Genomic_DNA"/>
</dbReference>
<evidence type="ECO:0000256" key="1">
    <source>
        <dbReference type="ARBA" id="ARBA00000085"/>
    </source>
</evidence>
<feature type="modified residue" description="4-aspartylphosphate" evidence="5">
    <location>
        <position position="591"/>
    </location>
</feature>
<dbReference type="InterPro" id="IPR036097">
    <property type="entry name" value="HisK_dim/P_sf"/>
</dbReference>
<dbReference type="Gene3D" id="3.30.565.10">
    <property type="entry name" value="Histidine kinase-like ATPase, C-terminal domain"/>
    <property type="match status" value="1"/>
</dbReference>
<dbReference type="InterPro" id="IPR000014">
    <property type="entry name" value="PAS"/>
</dbReference>
<dbReference type="Pfam" id="PF08448">
    <property type="entry name" value="PAS_4"/>
    <property type="match status" value="1"/>
</dbReference>
<dbReference type="Gene3D" id="3.30.450.20">
    <property type="entry name" value="PAS domain"/>
    <property type="match status" value="1"/>
</dbReference>
<dbReference type="FunFam" id="3.30.565.10:FF:000010">
    <property type="entry name" value="Sensor histidine kinase RcsC"/>
    <property type="match status" value="1"/>
</dbReference>
<dbReference type="SUPFAM" id="SSF55785">
    <property type="entry name" value="PYP-like sensor domain (PAS domain)"/>
    <property type="match status" value="1"/>
</dbReference>
<dbReference type="OrthoDB" id="5522912at2"/>
<feature type="domain" description="PAC" evidence="9">
    <location>
        <begin position="223"/>
        <end position="275"/>
    </location>
</feature>
<evidence type="ECO:0000313" key="13">
    <source>
        <dbReference type="Proteomes" id="UP000503251"/>
    </source>
</evidence>
<dbReference type="Proteomes" id="UP000434052">
    <property type="component" value="Unassembled WGS sequence"/>
</dbReference>
<dbReference type="AlphaFoldDB" id="A0A6P1ZL53"/>
<dbReference type="InterPro" id="IPR001789">
    <property type="entry name" value="Sig_transdc_resp-reg_receiver"/>
</dbReference>
<evidence type="ECO:0000259" key="8">
    <source>
        <dbReference type="PROSITE" id="PS50112"/>
    </source>
</evidence>
<dbReference type="Proteomes" id="UP000503251">
    <property type="component" value="Chromosome"/>
</dbReference>
<dbReference type="SMART" id="SM00091">
    <property type="entry name" value="PAS"/>
    <property type="match status" value="1"/>
</dbReference>
<dbReference type="CDD" id="cd00082">
    <property type="entry name" value="HisKA"/>
    <property type="match status" value="1"/>
</dbReference>